<evidence type="ECO:0000256" key="6">
    <source>
        <dbReference type="ARBA" id="ARBA00022692"/>
    </source>
</evidence>
<dbReference type="InterPro" id="IPR027995">
    <property type="entry name" value="Galactosyl_T_N"/>
</dbReference>
<evidence type="ECO:0000256" key="11">
    <source>
        <dbReference type="RuleBase" id="RU368121"/>
    </source>
</evidence>
<dbReference type="SUPFAM" id="SSF53448">
    <property type="entry name" value="Nucleotide-diphospho-sugar transferases"/>
    <property type="match status" value="1"/>
</dbReference>
<evidence type="ECO:0000256" key="5">
    <source>
        <dbReference type="ARBA" id="ARBA00022679"/>
    </source>
</evidence>
<dbReference type="GO" id="GO:0005794">
    <property type="term" value="C:Golgi apparatus"/>
    <property type="evidence" value="ECO:0007669"/>
    <property type="project" value="TreeGrafter"/>
</dbReference>
<dbReference type="PRINTS" id="PR02050">
    <property type="entry name" value="B14GALTRFASE"/>
</dbReference>
<keyword evidence="15" id="KW-1185">Reference proteome</keyword>
<reference evidence="14 15" key="1">
    <citation type="journal article" date="2024" name="Insects">
        <title>An Improved Chromosome-Level Genome Assembly of the Firefly Pyrocoelia pectoralis.</title>
        <authorList>
            <person name="Fu X."/>
            <person name="Meyer-Rochow V.B."/>
            <person name="Ballantyne L."/>
            <person name="Zhu X."/>
        </authorList>
    </citation>
    <scope>NUCLEOTIDE SEQUENCE [LARGE SCALE GENOMIC DNA]</scope>
    <source>
        <strain evidence="14">XCY_ONT2</strain>
    </source>
</reference>
<dbReference type="GO" id="GO:0006688">
    <property type="term" value="P:glycosphingolipid biosynthetic process"/>
    <property type="evidence" value="ECO:0007669"/>
    <property type="project" value="TreeGrafter"/>
</dbReference>
<comment type="function">
    <text evidence="11">Catalyzes the transfer of galactose onto proteins or lipids.</text>
</comment>
<gene>
    <name evidence="14" type="ORF">RI129_011268</name>
</gene>
<organism evidence="14 15">
    <name type="scientific">Pyrocoelia pectoralis</name>
    <dbReference type="NCBI Taxonomy" id="417401"/>
    <lineage>
        <taxon>Eukaryota</taxon>
        <taxon>Metazoa</taxon>
        <taxon>Ecdysozoa</taxon>
        <taxon>Arthropoda</taxon>
        <taxon>Hexapoda</taxon>
        <taxon>Insecta</taxon>
        <taxon>Pterygota</taxon>
        <taxon>Neoptera</taxon>
        <taxon>Endopterygota</taxon>
        <taxon>Coleoptera</taxon>
        <taxon>Polyphaga</taxon>
        <taxon>Elateriformia</taxon>
        <taxon>Elateroidea</taxon>
        <taxon>Lampyridae</taxon>
        <taxon>Lampyrinae</taxon>
        <taxon>Pyrocoelia</taxon>
    </lineage>
</organism>
<comment type="similarity">
    <text evidence="3 11">Belongs to the glycosyltransferase 7 family.</text>
</comment>
<dbReference type="GO" id="GO:0008378">
    <property type="term" value="F:galactosyltransferase activity"/>
    <property type="evidence" value="ECO:0007669"/>
    <property type="project" value="TreeGrafter"/>
</dbReference>
<dbReference type="PANTHER" id="PTHR19300">
    <property type="entry name" value="BETA-1,4-GALACTOSYLTRANSFERASE"/>
    <property type="match status" value="1"/>
</dbReference>
<evidence type="ECO:0000256" key="2">
    <source>
        <dbReference type="ARBA" id="ARBA00004922"/>
    </source>
</evidence>
<comment type="cofactor">
    <cofactor evidence="11">
        <name>Mn(2+)</name>
        <dbReference type="ChEBI" id="CHEBI:29035"/>
    </cofactor>
</comment>
<dbReference type="EMBL" id="JAVRBK010000008">
    <property type="protein sequence ID" value="KAK5640457.1"/>
    <property type="molecule type" value="Genomic_DNA"/>
</dbReference>
<dbReference type="GO" id="GO:0046872">
    <property type="term" value="F:metal ion binding"/>
    <property type="evidence" value="ECO:0007669"/>
    <property type="project" value="UniProtKB-UniRule"/>
</dbReference>
<keyword evidence="8 11" id="KW-1133">Transmembrane helix</keyword>
<accession>A0AAN7ZEF4</accession>
<dbReference type="GO" id="GO:0005975">
    <property type="term" value="P:carbohydrate metabolic process"/>
    <property type="evidence" value="ECO:0007669"/>
    <property type="project" value="InterPro"/>
</dbReference>
<evidence type="ECO:0000256" key="10">
    <source>
        <dbReference type="ARBA" id="ARBA00023180"/>
    </source>
</evidence>
<comment type="subcellular location">
    <subcellularLocation>
        <location evidence="1 11">Membrane</location>
        <topology evidence="1 11">Single-pass type II membrane protein</topology>
    </subcellularLocation>
</comment>
<dbReference type="Gene3D" id="3.90.550.10">
    <property type="entry name" value="Spore Coat Polysaccharide Biosynthesis Protein SpsA, Chain A"/>
    <property type="match status" value="1"/>
</dbReference>
<dbReference type="GO" id="GO:0033842">
    <property type="term" value="F:N-acetyl-beta-glucosaminyl-derivative 4-beta-N-acetylgalactosaminyltransferase activity"/>
    <property type="evidence" value="ECO:0007669"/>
    <property type="project" value="TreeGrafter"/>
</dbReference>
<keyword evidence="11" id="KW-0479">Metal-binding</keyword>
<feature type="domain" description="Galactosyltransferase C-terminal" evidence="12">
    <location>
        <begin position="191"/>
        <end position="268"/>
    </location>
</feature>
<dbReference type="EC" id="2.4.1.-" evidence="11"/>
<dbReference type="InterPro" id="IPR029044">
    <property type="entry name" value="Nucleotide-diphossugar_trans"/>
</dbReference>
<evidence type="ECO:0000259" key="12">
    <source>
        <dbReference type="Pfam" id="PF02709"/>
    </source>
</evidence>
<evidence type="ECO:0000313" key="15">
    <source>
        <dbReference type="Proteomes" id="UP001329430"/>
    </source>
</evidence>
<keyword evidence="7 11" id="KW-0735">Signal-anchor</keyword>
<dbReference type="GO" id="GO:0016020">
    <property type="term" value="C:membrane"/>
    <property type="evidence" value="ECO:0007669"/>
    <property type="project" value="UniProtKB-SubCell"/>
</dbReference>
<protein>
    <recommendedName>
        <fullName evidence="11">Beta-1,4-N-acetylgalactosaminyltransferase</fullName>
        <ecNumber evidence="11">2.4.1.-</ecNumber>
    </recommendedName>
    <alternativeName>
        <fullName evidence="11">Beta-4-GalNAcT</fullName>
    </alternativeName>
</protein>
<proteinExistence type="inferred from homology"/>
<feature type="transmembrane region" description="Helical" evidence="11">
    <location>
        <begin position="7"/>
        <end position="24"/>
    </location>
</feature>
<keyword evidence="10 11" id="KW-0325">Glycoprotein</keyword>
<evidence type="ECO:0000259" key="13">
    <source>
        <dbReference type="Pfam" id="PF13733"/>
    </source>
</evidence>
<dbReference type="Pfam" id="PF13733">
    <property type="entry name" value="Glyco_transf_7N"/>
    <property type="match status" value="1"/>
</dbReference>
<keyword evidence="5 11" id="KW-0808">Transferase</keyword>
<keyword evidence="11" id="KW-0464">Manganese</keyword>
<evidence type="ECO:0000256" key="9">
    <source>
        <dbReference type="ARBA" id="ARBA00023136"/>
    </source>
</evidence>
<comment type="caution">
    <text evidence="14">The sequence shown here is derived from an EMBL/GenBank/DDBJ whole genome shotgun (WGS) entry which is preliminary data.</text>
</comment>
<dbReference type="PANTHER" id="PTHR19300:SF48">
    <property type="entry name" value="BETA-1,4-N-ACETYLGALACTOSAMINYLTRANSFERASE"/>
    <property type="match status" value="1"/>
</dbReference>
<evidence type="ECO:0000256" key="3">
    <source>
        <dbReference type="ARBA" id="ARBA00005735"/>
    </source>
</evidence>
<name>A0AAN7ZEF4_9COLE</name>
<dbReference type="InterPro" id="IPR003859">
    <property type="entry name" value="Galactosyl_T"/>
</dbReference>
<dbReference type="Pfam" id="PF02709">
    <property type="entry name" value="Glyco_transf_7C"/>
    <property type="match status" value="1"/>
</dbReference>
<dbReference type="Proteomes" id="UP001329430">
    <property type="component" value="Chromosome 8"/>
</dbReference>
<evidence type="ECO:0000256" key="1">
    <source>
        <dbReference type="ARBA" id="ARBA00004606"/>
    </source>
</evidence>
<keyword evidence="4 11" id="KW-0328">Glycosyltransferase</keyword>
<evidence type="ECO:0000256" key="4">
    <source>
        <dbReference type="ARBA" id="ARBA00022676"/>
    </source>
</evidence>
<dbReference type="AlphaFoldDB" id="A0AAN7ZEF4"/>
<dbReference type="InterPro" id="IPR027791">
    <property type="entry name" value="Galactosyl_T_C"/>
</dbReference>
<evidence type="ECO:0000256" key="8">
    <source>
        <dbReference type="ARBA" id="ARBA00022989"/>
    </source>
</evidence>
<comment type="pathway">
    <text evidence="2 11">Protein modification; protein glycosylation.</text>
</comment>
<evidence type="ECO:0000313" key="14">
    <source>
        <dbReference type="EMBL" id="KAK5640457.1"/>
    </source>
</evidence>
<keyword evidence="6 11" id="KW-0812">Transmembrane</keyword>
<sequence>MKYAAKGILNVIIVCVFVIVIFHPDRHAKYYTFIENTGTFDEIFMNPVQNNKLVSTCPKSFYKQLIETKREVDLYNVYDIEPFTSPVLGGEYSPSDCYPIFSVAIIVPYRNRETQLTIFLKYMHYFLQKQKLRYRIFVVEQSNVLPFNRAQMLNVGALEAMKMNYSCLILHDVDLFPLNLQNIYACFKKPRHMSSSIDTFRYNLPYLGLCGGVLSIQASQFKKINGMSNIFYGWGGEDDDFFKRLQKYDLIPCRLSPEVSVYTMMSHKKEVASADRLMNLKYTIERQEADGLNTVGNNYKVHLKALYTLVVVF</sequence>
<evidence type="ECO:0000256" key="7">
    <source>
        <dbReference type="ARBA" id="ARBA00022968"/>
    </source>
</evidence>
<feature type="domain" description="Galactosyltransferase N-terminal" evidence="13">
    <location>
        <begin position="70"/>
        <end position="186"/>
    </location>
</feature>
<keyword evidence="9 11" id="KW-0472">Membrane</keyword>